<dbReference type="InterPro" id="IPR028098">
    <property type="entry name" value="Glyco_trans_4-like_N"/>
</dbReference>
<dbReference type="PANTHER" id="PTHR45947">
    <property type="entry name" value="SULFOQUINOVOSYL TRANSFERASE SQD2"/>
    <property type="match status" value="1"/>
</dbReference>
<name>A0A1F4VCK6_UNCKA</name>
<dbReference type="PANTHER" id="PTHR45947:SF3">
    <property type="entry name" value="SULFOQUINOVOSYL TRANSFERASE SQD2"/>
    <property type="match status" value="1"/>
</dbReference>
<comment type="caution">
    <text evidence="3">The sequence shown here is derived from an EMBL/GenBank/DDBJ whole genome shotgun (WGS) entry which is preliminary data.</text>
</comment>
<dbReference type="InterPro" id="IPR001296">
    <property type="entry name" value="Glyco_trans_1"/>
</dbReference>
<reference evidence="3 4" key="1">
    <citation type="journal article" date="2016" name="Nat. Commun.">
        <title>Thousands of microbial genomes shed light on interconnected biogeochemical processes in an aquifer system.</title>
        <authorList>
            <person name="Anantharaman K."/>
            <person name="Brown C.T."/>
            <person name="Hug L.A."/>
            <person name="Sharon I."/>
            <person name="Castelle C.J."/>
            <person name="Probst A.J."/>
            <person name="Thomas B.C."/>
            <person name="Singh A."/>
            <person name="Wilkins M.J."/>
            <person name="Karaoz U."/>
            <person name="Brodie E.L."/>
            <person name="Williams K.H."/>
            <person name="Hubbard S.S."/>
            <person name="Banfield J.F."/>
        </authorList>
    </citation>
    <scope>NUCLEOTIDE SEQUENCE [LARGE SCALE GENOMIC DNA]</scope>
</reference>
<dbReference type="InterPro" id="IPR050194">
    <property type="entry name" value="Glycosyltransferase_grp1"/>
</dbReference>
<gene>
    <name evidence="3" type="ORF">A3A78_03350</name>
</gene>
<dbReference type="Proteomes" id="UP000176504">
    <property type="component" value="Unassembled WGS sequence"/>
</dbReference>
<feature type="domain" description="Glycosyltransferase subfamily 4-like N-terminal" evidence="2">
    <location>
        <begin position="17"/>
        <end position="207"/>
    </location>
</feature>
<protein>
    <recommendedName>
        <fullName evidence="5">Glycosyl transferase family 1 domain-containing protein</fullName>
    </recommendedName>
</protein>
<dbReference type="AlphaFoldDB" id="A0A1F4VCK6"/>
<dbReference type="SUPFAM" id="SSF53756">
    <property type="entry name" value="UDP-Glycosyltransferase/glycogen phosphorylase"/>
    <property type="match status" value="1"/>
</dbReference>
<dbReference type="Pfam" id="PF00534">
    <property type="entry name" value="Glycos_transf_1"/>
    <property type="match status" value="1"/>
</dbReference>
<dbReference type="Gene3D" id="3.40.50.2000">
    <property type="entry name" value="Glycogen Phosphorylase B"/>
    <property type="match status" value="2"/>
</dbReference>
<dbReference type="Pfam" id="PF13439">
    <property type="entry name" value="Glyco_transf_4"/>
    <property type="match status" value="1"/>
</dbReference>
<accession>A0A1F4VCK6</accession>
<evidence type="ECO:0000259" key="1">
    <source>
        <dbReference type="Pfam" id="PF00534"/>
    </source>
</evidence>
<dbReference type="EMBL" id="MEVI01000003">
    <property type="protein sequence ID" value="OGC54991.1"/>
    <property type="molecule type" value="Genomic_DNA"/>
</dbReference>
<sequence>MNIAVFIKSTTFHPNHGGLEVQNKILCEAFTQRGHAVTVYSPAGELNGIEETVNGVLYKFVNVKPKNKIFTDHILGSNVRDEWYKESFEMFLEDHKNFPYDIALSQSSAGLGIIRHKNEVGIPVISIAHGTILGELKTVLSRPKRLLSLPGMLKDFVYVLKTLLTRQKEFIHGSDLVVAVSLFVKDNIIFETGISREMVKVIYNGVEDMGVDPKIRETSKPSLIYVGRVEKDKGLFELVDCVSFLSEVLGDLRLNIVGRGSDEKALKEYAQSKGVSDRIHFFGFVKREELKEFYESSHIFILPTKRREGFPVTIPEAMMASLPIVAMDLGGVNEGVFDNETGFLIKAGNWRDFTQKIKLLLNDPKLRVRMGEGALKKAKELFSVEKMANQYLEVISEVLNSE</sequence>
<evidence type="ECO:0000259" key="2">
    <source>
        <dbReference type="Pfam" id="PF13439"/>
    </source>
</evidence>
<organism evidence="3 4">
    <name type="scientific">candidate division WWE3 bacterium RIFCSPLOWO2_01_FULL_41_18</name>
    <dbReference type="NCBI Taxonomy" id="1802625"/>
    <lineage>
        <taxon>Bacteria</taxon>
        <taxon>Katanobacteria</taxon>
    </lineage>
</organism>
<dbReference type="GO" id="GO:0016757">
    <property type="term" value="F:glycosyltransferase activity"/>
    <property type="evidence" value="ECO:0007669"/>
    <property type="project" value="InterPro"/>
</dbReference>
<evidence type="ECO:0000313" key="4">
    <source>
        <dbReference type="Proteomes" id="UP000176504"/>
    </source>
</evidence>
<evidence type="ECO:0008006" key="5">
    <source>
        <dbReference type="Google" id="ProtNLM"/>
    </source>
</evidence>
<dbReference type="CDD" id="cd03801">
    <property type="entry name" value="GT4_PimA-like"/>
    <property type="match status" value="1"/>
</dbReference>
<evidence type="ECO:0000313" key="3">
    <source>
        <dbReference type="EMBL" id="OGC54991.1"/>
    </source>
</evidence>
<proteinExistence type="predicted"/>
<feature type="domain" description="Glycosyl transferase family 1" evidence="1">
    <location>
        <begin position="218"/>
        <end position="376"/>
    </location>
</feature>